<dbReference type="Proteomes" id="UP000723714">
    <property type="component" value="Unassembled WGS sequence"/>
</dbReference>
<evidence type="ECO:0000313" key="1">
    <source>
        <dbReference type="EMBL" id="MBU3874341.1"/>
    </source>
</evidence>
<keyword evidence="2" id="KW-1185">Reference proteome</keyword>
<dbReference type="Pfam" id="PF02583">
    <property type="entry name" value="Trns_repr_metal"/>
    <property type="match status" value="1"/>
</dbReference>
<proteinExistence type="predicted"/>
<organism evidence="1 2">
    <name type="scientific">Faecalicatena faecalis</name>
    <dbReference type="NCBI Taxonomy" id="2726362"/>
    <lineage>
        <taxon>Bacteria</taxon>
        <taxon>Bacillati</taxon>
        <taxon>Bacillota</taxon>
        <taxon>Clostridia</taxon>
        <taxon>Lachnospirales</taxon>
        <taxon>Lachnospiraceae</taxon>
        <taxon>Faecalicatena</taxon>
    </lineage>
</organism>
<protein>
    <submittedName>
        <fullName evidence="1">Metal-sensing transcriptional repressor</fullName>
    </submittedName>
</protein>
<evidence type="ECO:0000313" key="2">
    <source>
        <dbReference type="Proteomes" id="UP000723714"/>
    </source>
</evidence>
<dbReference type="PANTHER" id="PTHR33677">
    <property type="entry name" value="TRANSCRIPTIONAL REPRESSOR FRMR-RELATED"/>
    <property type="match status" value="1"/>
</dbReference>
<gene>
    <name evidence="1" type="ORF">HGO97_000715</name>
</gene>
<accession>A0ABS6CYW2</accession>
<name>A0ABS6CYW2_9FIRM</name>
<sequence length="100" mass="11527">MEEMKECCHKTKERSDKEYKDLVNRLNRIEGQVRGIKKMVESNTYCTDILIQVSAVNAALNSFNKVLLANHIRTCVAEDIKNGKEETIDELVVTLQKLMR</sequence>
<reference evidence="1 2" key="1">
    <citation type="submission" date="2021-06" db="EMBL/GenBank/DDBJ databases">
        <title>Faecalicatena sp. nov. isolated from porcine feces.</title>
        <authorList>
            <person name="Oh B.S."/>
            <person name="Lee J.H."/>
        </authorList>
    </citation>
    <scope>NUCLEOTIDE SEQUENCE [LARGE SCALE GENOMIC DNA]</scope>
    <source>
        <strain evidence="1 2">AGMB00832</strain>
    </source>
</reference>
<dbReference type="InterPro" id="IPR003735">
    <property type="entry name" value="Metal_Tscrpt_repr"/>
</dbReference>
<comment type="caution">
    <text evidence="1">The sequence shown here is derived from an EMBL/GenBank/DDBJ whole genome shotgun (WGS) entry which is preliminary data.</text>
</comment>
<dbReference type="PANTHER" id="PTHR33677:SF3">
    <property type="entry name" value="COPPER-SENSING TRANSCRIPTIONAL REPRESSOR RICR"/>
    <property type="match status" value="1"/>
</dbReference>
<dbReference type="EMBL" id="JABACJ020000001">
    <property type="protein sequence ID" value="MBU3874341.1"/>
    <property type="molecule type" value="Genomic_DNA"/>
</dbReference>
<dbReference type="RefSeq" id="WP_216238474.1">
    <property type="nucleotide sequence ID" value="NZ_JABACJ020000001.1"/>
</dbReference>
<dbReference type="CDD" id="cd10156">
    <property type="entry name" value="FpFrmR-Cterm-like_DUF156"/>
    <property type="match status" value="1"/>
</dbReference>